<dbReference type="InterPro" id="IPR015422">
    <property type="entry name" value="PyrdxlP-dep_Trfase_small"/>
</dbReference>
<evidence type="ECO:0000256" key="2">
    <source>
        <dbReference type="ARBA" id="ARBA00021531"/>
    </source>
</evidence>
<dbReference type="SMART" id="SM00345">
    <property type="entry name" value="HTH_GNTR"/>
    <property type="match status" value="1"/>
</dbReference>
<evidence type="ECO:0000256" key="1">
    <source>
        <dbReference type="ARBA" id="ARBA00005384"/>
    </source>
</evidence>
<keyword evidence="3" id="KW-0663">Pyridoxal phosphate</keyword>
<dbReference type="Proteomes" id="UP000193466">
    <property type="component" value="Unassembled WGS sequence"/>
</dbReference>
<dbReference type="EMBL" id="MTBM01000012">
    <property type="protein sequence ID" value="OSI09581.1"/>
    <property type="molecule type" value="Genomic_DNA"/>
</dbReference>
<dbReference type="CDD" id="cd00609">
    <property type="entry name" value="AAT_like"/>
    <property type="match status" value="1"/>
</dbReference>
<evidence type="ECO:0000259" key="7">
    <source>
        <dbReference type="PROSITE" id="PS50949"/>
    </source>
</evidence>
<comment type="similarity">
    <text evidence="1">In the C-terminal section; belongs to the class-I pyridoxal-phosphate-dependent aminotransferase family.</text>
</comment>
<dbReference type="InterPro" id="IPR004839">
    <property type="entry name" value="Aminotransferase_I/II_large"/>
</dbReference>
<evidence type="ECO:0000256" key="3">
    <source>
        <dbReference type="ARBA" id="ARBA00022898"/>
    </source>
</evidence>
<reference evidence="8 9" key="1">
    <citation type="submission" date="2017-01" db="EMBL/GenBank/DDBJ databases">
        <authorList>
            <person name="Wolfgang W.J."/>
            <person name="Cole J."/>
            <person name="Wroblewski D."/>
            <person name="Mcginnis J."/>
            <person name="Musser K.A."/>
        </authorList>
    </citation>
    <scope>NUCLEOTIDE SEQUENCE [LARGE SCALE GENOMIC DNA]</scope>
    <source>
        <strain evidence="8 9">DSM 21643</strain>
    </source>
</reference>
<dbReference type="Pfam" id="PF00155">
    <property type="entry name" value="Aminotran_1_2"/>
    <property type="match status" value="1"/>
</dbReference>
<dbReference type="InterPro" id="IPR015424">
    <property type="entry name" value="PyrdxlP-dep_Trfase"/>
</dbReference>
<keyword evidence="5" id="KW-0238">DNA-binding</keyword>
<evidence type="ECO:0000256" key="4">
    <source>
        <dbReference type="ARBA" id="ARBA00023015"/>
    </source>
</evidence>
<dbReference type="InterPro" id="IPR036388">
    <property type="entry name" value="WH-like_DNA-bd_sf"/>
</dbReference>
<keyword evidence="9" id="KW-1185">Reference proteome</keyword>
<dbReference type="PROSITE" id="PS50949">
    <property type="entry name" value="HTH_GNTR"/>
    <property type="match status" value="1"/>
</dbReference>
<dbReference type="Gene3D" id="1.10.10.10">
    <property type="entry name" value="Winged helix-like DNA-binding domain superfamily/Winged helix DNA-binding domain"/>
    <property type="match status" value="1"/>
</dbReference>
<dbReference type="InterPro" id="IPR051446">
    <property type="entry name" value="HTH_trans_reg/aminotransferase"/>
</dbReference>
<dbReference type="Pfam" id="PF00392">
    <property type="entry name" value="GntR"/>
    <property type="match status" value="1"/>
</dbReference>
<evidence type="ECO:0000313" key="9">
    <source>
        <dbReference type="Proteomes" id="UP000193466"/>
    </source>
</evidence>
<dbReference type="InterPro" id="IPR000524">
    <property type="entry name" value="Tscrpt_reg_HTH_GntR"/>
</dbReference>
<feature type="domain" description="HTH gntR-type" evidence="7">
    <location>
        <begin position="8"/>
        <end position="76"/>
    </location>
</feature>
<comment type="caution">
    <text evidence="8">The sequence shown here is derived from an EMBL/GenBank/DDBJ whole genome shotgun (WGS) entry which is preliminary data.</text>
</comment>
<evidence type="ECO:0000313" key="8">
    <source>
        <dbReference type="EMBL" id="OSI09581.1"/>
    </source>
</evidence>
<accession>A0ABX3WCX9</accession>
<keyword evidence="4" id="KW-0805">Transcription regulation</keyword>
<dbReference type="SUPFAM" id="SSF53383">
    <property type="entry name" value="PLP-dependent transferases"/>
    <property type="match status" value="1"/>
</dbReference>
<keyword evidence="6" id="KW-0804">Transcription</keyword>
<dbReference type="PANTHER" id="PTHR46577">
    <property type="entry name" value="HTH-TYPE TRANSCRIPTIONAL REGULATORY PROTEIN GABR"/>
    <property type="match status" value="1"/>
</dbReference>
<protein>
    <recommendedName>
        <fullName evidence="2">Putative 8-amino-7-oxononanoate synthase</fullName>
    </recommendedName>
</protein>
<organism evidence="8 9">
    <name type="scientific">Neisseria zoodegmatis</name>
    <dbReference type="NCBI Taxonomy" id="326523"/>
    <lineage>
        <taxon>Bacteria</taxon>
        <taxon>Pseudomonadati</taxon>
        <taxon>Pseudomonadota</taxon>
        <taxon>Betaproteobacteria</taxon>
        <taxon>Neisseriales</taxon>
        <taxon>Neisseriaceae</taxon>
        <taxon>Neisseria</taxon>
    </lineage>
</organism>
<evidence type="ECO:0000256" key="5">
    <source>
        <dbReference type="ARBA" id="ARBA00023125"/>
    </source>
</evidence>
<proteinExistence type="inferred from homology"/>
<evidence type="ECO:0000256" key="6">
    <source>
        <dbReference type="ARBA" id="ARBA00023163"/>
    </source>
</evidence>
<dbReference type="SUPFAM" id="SSF46785">
    <property type="entry name" value="Winged helix' DNA-binding domain"/>
    <property type="match status" value="1"/>
</dbReference>
<name>A0ABX3WCX9_9NEIS</name>
<sequence length="436" mass="47627">MVELKPKGSTAVNIAQSISCLIREEVWPAGYRLPTVRSLAEDLGVNPNTVSAAYKQLRDAGIITTDGRRGSFVPEKTEILHTESAVPKGLVDLASGNVDRRLLPELPPSLLDGYHLATDVGGRGDNPELMAHIKHWLRDNTGIESSEIVLFSGSLDIMERALSQRCMPGAKVLVESPCWLPLLALLSNLRLEAVPAELDEEGALVPEHDDCLSGVSAVILTARAHSPTGICYSRRRWQEWQRALSQHNALLIVDDHWGALSRHPFHGMQGFDNEWIYSTSTSKFLGTDARIAVAAGNGHTLNAMKKRFSLGPRWISKLLQHVTLQLWRQLGSDGLKAIADSYHARRCRLIESLQKHGIRVPGSGGEGQHIWLPVHNEAQVIQFLAAKGWAVQSGAACNLSKQPAVRITIGNLSLEDCDTLADDIADTLAAGGRSLY</sequence>
<dbReference type="PANTHER" id="PTHR46577:SF1">
    <property type="entry name" value="HTH-TYPE TRANSCRIPTIONAL REGULATORY PROTEIN GABR"/>
    <property type="match status" value="1"/>
</dbReference>
<dbReference type="Gene3D" id="3.90.1150.10">
    <property type="entry name" value="Aspartate Aminotransferase, domain 1"/>
    <property type="match status" value="1"/>
</dbReference>
<dbReference type="CDD" id="cd07377">
    <property type="entry name" value="WHTH_GntR"/>
    <property type="match status" value="1"/>
</dbReference>
<dbReference type="InterPro" id="IPR015421">
    <property type="entry name" value="PyrdxlP-dep_Trfase_major"/>
</dbReference>
<gene>
    <name evidence="8" type="ORF">BWD10_08870</name>
</gene>
<dbReference type="Gene3D" id="3.40.640.10">
    <property type="entry name" value="Type I PLP-dependent aspartate aminotransferase-like (Major domain)"/>
    <property type="match status" value="1"/>
</dbReference>
<dbReference type="InterPro" id="IPR036390">
    <property type="entry name" value="WH_DNA-bd_sf"/>
</dbReference>